<evidence type="ECO:0000313" key="5">
    <source>
        <dbReference type="Proteomes" id="UP001287286"/>
    </source>
</evidence>
<accession>A0A2U3DWE1</accession>
<feature type="compositionally biased region" description="Low complexity" evidence="1">
    <location>
        <begin position="109"/>
        <end position="119"/>
    </location>
</feature>
<name>A0A2U3DWE1_PURLI</name>
<dbReference type="Proteomes" id="UP000245956">
    <property type="component" value="Unassembled WGS sequence"/>
</dbReference>
<comment type="caution">
    <text evidence="3">The sequence shown here is derived from an EMBL/GenBank/DDBJ whole genome shotgun (WGS) entry which is preliminary data.</text>
</comment>
<feature type="region of interest" description="Disordered" evidence="1">
    <location>
        <begin position="92"/>
        <end position="125"/>
    </location>
</feature>
<evidence type="ECO:0000313" key="2">
    <source>
        <dbReference type="EMBL" id="KAK4084071.1"/>
    </source>
</evidence>
<sequence>MKMERRRLRPVSSAALEAQCVINPITEPRRSSVTSKRKENRTRRRQFLSSATHRLSPRDRVQRQPAAFLHARAFGGAGGLVVVVVSFARQGGQADDGRVVTEPRPSRQGGTTAMGTTAGDDWRASEADGWAGEWCDWVQQQQQAVSCG</sequence>
<reference evidence="3" key="1">
    <citation type="submission" date="2015-05" db="EMBL/GenBank/DDBJ databases">
        <authorList>
            <person name="Wang D.B."/>
            <person name="Wang M."/>
        </authorList>
    </citation>
    <scope>NUCLEOTIDE SEQUENCE</scope>
    <source>
        <strain evidence="3">36-1</strain>
    </source>
</reference>
<dbReference type="EMBL" id="LCWV01000024">
    <property type="protein sequence ID" value="PWI66569.1"/>
    <property type="molecule type" value="Genomic_DNA"/>
</dbReference>
<reference evidence="2" key="3">
    <citation type="submission" date="2023-11" db="EMBL/GenBank/DDBJ databases">
        <authorList>
            <person name="Beijen E."/>
            <person name="Ohm R.A."/>
        </authorList>
    </citation>
    <scope>NUCLEOTIDE SEQUENCE</scope>
    <source>
        <strain evidence="2">CBS 150709</strain>
    </source>
</reference>
<feature type="region of interest" description="Disordered" evidence="1">
    <location>
        <begin position="24"/>
        <end position="61"/>
    </location>
</feature>
<dbReference type="AlphaFoldDB" id="A0A2U3DWE1"/>
<reference evidence="3 4" key="2">
    <citation type="journal article" date="2016" name="Front. Microbiol.">
        <title>Genome and transcriptome sequences reveal the specific parasitism of the nematophagous Purpureocillium lilacinum 36-1.</title>
        <authorList>
            <person name="Xie J."/>
            <person name="Li S."/>
            <person name="Mo C."/>
            <person name="Xiao X."/>
            <person name="Peng D."/>
            <person name="Wang G."/>
            <person name="Xiao Y."/>
        </authorList>
    </citation>
    <scope>NUCLEOTIDE SEQUENCE [LARGE SCALE GENOMIC DNA]</scope>
    <source>
        <strain evidence="3 4">36-1</strain>
    </source>
</reference>
<dbReference type="Proteomes" id="UP001287286">
    <property type="component" value="Unassembled WGS sequence"/>
</dbReference>
<protein>
    <submittedName>
        <fullName evidence="3">Uncharacterized protein</fullName>
    </submittedName>
</protein>
<feature type="compositionally biased region" description="Basic and acidic residues" evidence="1">
    <location>
        <begin position="95"/>
        <end position="105"/>
    </location>
</feature>
<organism evidence="3 4">
    <name type="scientific">Purpureocillium lilacinum</name>
    <name type="common">Paecilomyces lilacinus</name>
    <dbReference type="NCBI Taxonomy" id="33203"/>
    <lineage>
        <taxon>Eukaryota</taxon>
        <taxon>Fungi</taxon>
        <taxon>Dikarya</taxon>
        <taxon>Ascomycota</taxon>
        <taxon>Pezizomycotina</taxon>
        <taxon>Sordariomycetes</taxon>
        <taxon>Hypocreomycetidae</taxon>
        <taxon>Hypocreales</taxon>
        <taxon>Ophiocordycipitaceae</taxon>
        <taxon>Purpureocillium</taxon>
    </lineage>
</organism>
<reference evidence="2 5" key="4">
    <citation type="journal article" date="2024" name="Microbiol. Resour. Announc.">
        <title>Genome annotations for the ascomycete fungi Trichoderma harzianum, Trichoderma aggressivum, and Purpureocillium lilacinum.</title>
        <authorList>
            <person name="Beijen E.P.W."/>
            <person name="Ohm R.A."/>
        </authorList>
    </citation>
    <scope>NUCLEOTIDE SEQUENCE [LARGE SCALE GENOMIC DNA]</scope>
    <source>
        <strain evidence="2 5">CBS 150709</strain>
    </source>
</reference>
<evidence type="ECO:0000256" key="1">
    <source>
        <dbReference type="SAM" id="MobiDB-lite"/>
    </source>
</evidence>
<evidence type="ECO:0000313" key="4">
    <source>
        <dbReference type="Proteomes" id="UP000245956"/>
    </source>
</evidence>
<gene>
    <name evidence="3" type="ORF">PCL_04982</name>
    <name evidence="2" type="ORF">Purlil1_10415</name>
</gene>
<dbReference type="EMBL" id="JAWRVI010000053">
    <property type="protein sequence ID" value="KAK4084071.1"/>
    <property type="molecule type" value="Genomic_DNA"/>
</dbReference>
<evidence type="ECO:0000313" key="3">
    <source>
        <dbReference type="EMBL" id="PWI66569.1"/>
    </source>
</evidence>
<keyword evidence="5" id="KW-1185">Reference proteome</keyword>
<proteinExistence type="predicted"/>